<reference evidence="7" key="1">
    <citation type="journal article" date="2022" name="Int. J. Syst. Evol. Microbiol.">
        <title>A novel species of lactic acid bacteria, Ligilactobacillus pabuli sp. nov., isolated from alfalfa silage.</title>
        <authorList>
            <person name="Tohno M."/>
            <person name="Tanizawa Y."/>
            <person name="Sawada H."/>
            <person name="Sakamoto M."/>
            <person name="Ohkuma M."/>
            <person name="Kobayashi H."/>
        </authorList>
    </citation>
    <scope>NUCLEOTIDE SEQUENCE</scope>
    <source>
        <strain evidence="7">AF129</strain>
    </source>
</reference>
<keyword evidence="4 6" id="KW-1133">Transmembrane helix</keyword>
<evidence type="ECO:0000256" key="1">
    <source>
        <dbReference type="ARBA" id="ARBA00004651"/>
    </source>
</evidence>
<dbReference type="Pfam" id="PF01943">
    <property type="entry name" value="Polysacc_synt"/>
    <property type="match status" value="1"/>
</dbReference>
<dbReference type="EMBL" id="BQXH01000005">
    <property type="protein sequence ID" value="GKS81012.1"/>
    <property type="molecule type" value="Genomic_DNA"/>
</dbReference>
<feature type="transmembrane region" description="Helical" evidence="6">
    <location>
        <begin position="439"/>
        <end position="457"/>
    </location>
</feature>
<name>A0ABQ5JG62_9LACO</name>
<comment type="caution">
    <text evidence="7">The sequence shown here is derived from an EMBL/GenBank/DDBJ whole genome shotgun (WGS) entry which is preliminary data.</text>
</comment>
<sequence>MKVIRNYLYNAGYQILAMILPLITAPYVSRVLTPHGYGLNSFTNSIVFYFVLFGSLGTQLYGNREIAYQRNDREKMARSFWEIQIIKTVGILVALGLYFVFLGFYRDNRVLMIFQSINIIAAAFDISWFFMGIEDFKRTVVRNTLVKVVSLILIFVFIKNPSDLPLYILILGLSVLVGNFTLWAPLKRILVKVSYKDLHPLRHVRPTIALFIPTVAIQIYVVLNKTMLGFLAGTDASGFYMSADNLVKVVLAIVTATGTVMLPHVANAFASGKDKEVNNYLYSSFDFVSFIAVPMAFGLAGIGRHFGPYFYGRGYAPVGLAIMIEAIVIVLIGWSNAVGQQFLLPTKQVKPYTRSVLLGAIVNIVINIPLVSTWGLYGAMLATVLSEATVTGYQLWYIKDTVELKKLFVNFPKYLIAGILMFIPVYLLNVKLWTSVSSLILEVLLGIVIYFVVIWVLKPTILQTAKKFLKK</sequence>
<dbReference type="InterPro" id="IPR050833">
    <property type="entry name" value="Poly_Biosynth_Transport"/>
</dbReference>
<accession>A0ABQ5JG62</accession>
<keyword evidence="3 6" id="KW-0812">Transmembrane</keyword>
<evidence type="ECO:0000256" key="5">
    <source>
        <dbReference type="ARBA" id="ARBA00023136"/>
    </source>
</evidence>
<evidence type="ECO:0000256" key="2">
    <source>
        <dbReference type="ARBA" id="ARBA00022475"/>
    </source>
</evidence>
<evidence type="ECO:0000256" key="3">
    <source>
        <dbReference type="ARBA" id="ARBA00022692"/>
    </source>
</evidence>
<feature type="transmembrane region" description="Helical" evidence="6">
    <location>
        <begin position="83"/>
        <end position="105"/>
    </location>
</feature>
<feature type="transmembrane region" description="Helical" evidence="6">
    <location>
        <begin position="281"/>
        <end position="302"/>
    </location>
</feature>
<proteinExistence type="predicted"/>
<keyword evidence="8" id="KW-1185">Reference proteome</keyword>
<dbReference type="InterPro" id="IPR002797">
    <property type="entry name" value="Polysacc_synth"/>
</dbReference>
<feature type="transmembrane region" description="Helical" evidence="6">
    <location>
        <begin position="314"/>
        <end position="334"/>
    </location>
</feature>
<feature type="transmembrane region" description="Helical" evidence="6">
    <location>
        <begin position="408"/>
        <end position="427"/>
    </location>
</feature>
<dbReference type="PANTHER" id="PTHR30250">
    <property type="entry name" value="PST FAMILY PREDICTED COLANIC ACID TRANSPORTER"/>
    <property type="match status" value="1"/>
</dbReference>
<evidence type="ECO:0000313" key="8">
    <source>
        <dbReference type="Proteomes" id="UP001055149"/>
    </source>
</evidence>
<evidence type="ECO:0000256" key="6">
    <source>
        <dbReference type="SAM" id="Phobius"/>
    </source>
</evidence>
<dbReference type="CDD" id="cd13128">
    <property type="entry name" value="MATE_Wzx_like"/>
    <property type="match status" value="1"/>
</dbReference>
<dbReference type="RefSeq" id="WP_244054787.1">
    <property type="nucleotide sequence ID" value="NZ_BQXH01000005.1"/>
</dbReference>
<feature type="transmembrane region" description="Helical" evidence="6">
    <location>
        <begin position="41"/>
        <end position="62"/>
    </location>
</feature>
<feature type="transmembrane region" description="Helical" evidence="6">
    <location>
        <begin position="111"/>
        <end position="133"/>
    </location>
</feature>
<feature type="transmembrane region" description="Helical" evidence="6">
    <location>
        <begin position="140"/>
        <end position="158"/>
    </location>
</feature>
<evidence type="ECO:0000256" key="4">
    <source>
        <dbReference type="ARBA" id="ARBA00022989"/>
    </source>
</evidence>
<feature type="transmembrane region" description="Helical" evidence="6">
    <location>
        <begin position="7"/>
        <end position="29"/>
    </location>
</feature>
<feature type="transmembrane region" description="Helical" evidence="6">
    <location>
        <begin position="207"/>
        <end position="223"/>
    </location>
</feature>
<dbReference type="PANTHER" id="PTHR30250:SF11">
    <property type="entry name" value="O-ANTIGEN TRANSPORTER-RELATED"/>
    <property type="match status" value="1"/>
</dbReference>
<organism evidence="7 8">
    <name type="scientific">Ligilactobacillus pabuli</name>
    <dbReference type="NCBI Taxonomy" id="2886039"/>
    <lineage>
        <taxon>Bacteria</taxon>
        <taxon>Bacillati</taxon>
        <taxon>Bacillota</taxon>
        <taxon>Bacilli</taxon>
        <taxon>Lactobacillales</taxon>
        <taxon>Lactobacillaceae</taxon>
        <taxon>Ligilactobacillus</taxon>
    </lineage>
</organism>
<comment type="subcellular location">
    <subcellularLocation>
        <location evidence="1">Cell membrane</location>
        <topology evidence="1">Multi-pass membrane protein</topology>
    </subcellularLocation>
</comment>
<protein>
    <submittedName>
        <fullName evidence="7">Flippase</fullName>
    </submittedName>
</protein>
<evidence type="ECO:0000313" key="7">
    <source>
        <dbReference type="EMBL" id="GKS81012.1"/>
    </source>
</evidence>
<feature type="transmembrane region" description="Helical" evidence="6">
    <location>
        <begin position="164"/>
        <end position="186"/>
    </location>
</feature>
<dbReference type="Proteomes" id="UP001055149">
    <property type="component" value="Unassembled WGS sequence"/>
</dbReference>
<gene>
    <name evidence="7" type="ORF">LPAF129_06970</name>
</gene>
<keyword evidence="5 6" id="KW-0472">Membrane</keyword>
<feature type="transmembrane region" description="Helical" evidence="6">
    <location>
        <begin position="355"/>
        <end position="371"/>
    </location>
</feature>
<feature type="transmembrane region" description="Helical" evidence="6">
    <location>
        <begin position="249"/>
        <end position="269"/>
    </location>
</feature>
<keyword evidence="2" id="KW-1003">Cell membrane</keyword>